<gene>
    <name evidence="1" type="ORF">A5742_10155</name>
</gene>
<dbReference type="Proteomes" id="UP000187001">
    <property type="component" value="Unassembled WGS sequence"/>
</dbReference>
<organism evidence="1 2">
    <name type="scientific">Mycolicibacterium fortuitum</name>
    <name type="common">Mycobacterium fortuitum</name>
    <dbReference type="NCBI Taxonomy" id="1766"/>
    <lineage>
        <taxon>Bacteria</taxon>
        <taxon>Bacillati</taxon>
        <taxon>Actinomycetota</taxon>
        <taxon>Actinomycetes</taxon>
        <taxon>Mycobacteriales</taxon>
        <taxon>Mycobacteriaceae</taxon>
        <taxon>Mycolicibacterium</taxon>
    </lineage>
</organism>
<name>A0ABD6QF50_MYCFO</name>
<sequence length="336" mass="38050">MQILPAVSHPVTQAGCRAVIAIIQGGLVTTETDELTSAGEELNYDDYTHDFMGKVGNIQDFSRDFLLGLARVFEDVLNFVPYAHVKIYSEKVGINTAMDVAAHVSRAGMRQVMPMGRFIAPPGWDWKSAQYQAIPFDVQTEDLTKPALIRLIKTYWDQYLKGHNYFIDQWTKIIPEEEVWLGLPDMYQLIIDYQYPKLAKVFKIEPVHVVDFLKLAVLSIDGTLGYGGEYIVYNPDHVVLNMRRCEVLQKYTDEGLYPPARAWMNCTFEQRISAPFFPGCKLDINLPPKDFKFAEGEPFCVWTYTRGEENHAAAAAAPDPRASAMKKIPIMPVTPS</sequence>
<protein>
    <submittedName>
        <fullName evidence="1">Uncharacterized protein</fullName>
    </submittedName>
</protein>
<evidence type="ECO:0000313" key="1">
    <source>
        <dbReference type="EMBL" id="OMC37177.1"/>
    </source>
</evidence>
<dbReference type="EMBL" id="MBER01000144">
    <property type="protein sequence ID" value="OMC37177.1"/>
    <property type="molecule type" value="Genomic_DNA"/>
</dbReference>
<proteinExistence type="predicted"/>
<comment type="caution">
    <text evidence="1">The sequence shown here is derived from an EMBL/GenBank/DDBJ whole genome shotgun (WGS) entry which is preliminary data.</text>
</comment>
<dbReference type="AlphaFoldDB" id="A0ABD6QF50"/>
<evidence type="ECO:0000313" key="2">
    <source>
        <dbReference type="Proteomes" id="UP000187001"/>
    </source>
</evidence>
<accession>A0ABD6QF50</accession>
<reference evidence="1 2" key="1">
    <citation type="submission" date="2016-07" db="EMBL/GenBank/DDBJ databases">
        <authorList>
            <person name="Sutton G."/>
            <person name="Brinkac L."/>
            <person name="Sanka R."/>
            <person name="Adams M."/>
            <person name="Lau E."/>
            <person name="Kumar A."/>
            <person name="Macaden R."/>
        </authorList>
    </citation>
    <scope>NUCLEOTIDE SEQUENCE [LARGE SCALE GENOMIC DNA]</scope>
    <source>
        <strain evidence="1 2">GA-0871</strain>
    </source>
</reference>